<name>A0A4Q7TII7_9MICO</name>
<accession>A0A4Q7TII7</accession>
<gene>
    <name evidence="1" type="ORF">EV140_1923</name>
</gene>
<protein>
    <submittedName>
        <fullName evidence="1">Uncharacterized protein</fullName>
    </submittedName>
</protein>
<organism evidence="1 2">
    <name type="scientific">Microcella alkaliphila</name>
    <dbReference type="NCBI Taxonomy" id="279828"/>
    <lineage>
        <taxon>Bacteria</taxon>
        <taxon>Bacillati</taxon>
        <taxon>Actinomycetota</taxon>
        <taxon>Actinomycetes</taxon>
        <taxon>Micrococcales</taxon>
        <taxon>Microbacteriaceae</taxon>
        <taxon>Microcella</taxon>
    </lineage>
</organism>
<evidence type="ECO:0000313" key="1">
    <source>
        <dbReference type="EMBL" id="RZT59318.1"/>
    </source>
</evidence>
<dbReference type="EMBL" id="SGXT01000016">
    <property type="protein sequence ID" value="RZT59318.1"/>
    <property type="molecule type" value="Genomic_DNA"/>
</dbReference>
<keyword evidence="2" id="KW-1185">Reference proteome</keyword>
<sequence>MTVSPPDLELWLTEYVRAAAAADSLDVDVDNKEPPELQLPLPRPLIVIRDDSGPRLDHTTFDRSIGATVLAGTRLFAKPAGDIARWLSGVLNDEAIVLAQGSPIAAVDWSGSNGPFAVPEQLDVARQYQTAQYVVSGSW</sequence>
<dbReference type="OrthoDB" id="5068225at2"/>
<dbReference type="AlphaFoldDB" id="A0A4Q7TII7"/>
<dbReference type="RefSeq" id="WP_130283345.1">
    <property type="nucleotide sequence ID" value="NZ_SGXT01000016.1"/>
</dbReference>
<evidence type="ECO:0000313" key="2">
    <source>
        <dbReference type="Proteomes" id="UP000292408"/>
    </source>
</evidence>
<dbReference type="Proteomes" id="UP000292408">
    <property type="component" value="Unassembled WGS sequence"/>
</dbReference>
<reference evidence="1 2" key="1">
    <citation type="journal article" date="2015" name="Stand. Genomic Sci.">
        <title>Genomic Encyclopedia of Bacterial and Archaeal Type Strains, Phase III: the genomes of soil and plant-associated and newly described type strains.</title>
        <authorList>
            <person name="Whitman W.B."/>
            <person name="Woyke T."/>
            <person name="Klenk H.P."/>
            <person name="Zhou Y."/>
            <person name="Lilburn T.G."/>
            <person name="Beck B.J."/>
            <person name="De Vos P."/>
            <person name="Vandamme P."/>
            <person name="Eisen J.A."/>
            <person name="Garrity G."/>
            <person name="Hugenholtz P."/>
            <person name="Kyrpides N.C."/>
        </authorList>
    </citation>
    <scope>NUCLEOTIDE SEQUENCE [LARGE SCALE GENOMIC DNA]</scope>
    <source>
        <strain evidence="1 2">AC4r</strain>
    </source>
</reference>
<comment type="caution">
    <text evidence="1">The sequence shown here is derived from an EMBL/GenBank/DDBJ whole genome shotgun (WGS) entry which is preliminary data.</text>
</comment>
<proteinExistence type="predicted"/>